<dbReference type="AlphaFoldDB" id="A0A4U5NJ62"/>
<keyword evidence="3" id="KW-1185">Reference proteome</keyword>
<organism evidence="2 3">
    <name type="scientific">Steinernema carpocapsae</name>
    <name type="common">Entomopathogenic nematode</name>
    <dbReference type="NCBI Taxonomy" id="34508"/>
    <lineage>
        <taxon>Eukaryota</taxon>
        <taxon>Metazoa</taxon>
        <taxon>Ecdysozoa</taxon>
        <taxon>Nematoda</taxon>
        <taxon>Chromadorea</taxon>
        <taxon>Rhabditida</taxon>
        <taxon>Tylenchina</taxon>
        <taxon>Panagrolaimomorpha</taxon>
        <taxon>Strongyloidoidea</taxon>
        <taxon>Steinernematidae</taxon>
        <taxon>Steinernema</taxon>
    </lineage>
</organism>
<feature type="region of interest" description="Disordered" evidence="1">
    <location>
        <begin position="36"/>
        <end position="92"/>
    </location>
</feature>
<sequence>MSESEWIDLYRYQVKKILPTTSIIRLKVAGNIQAATEIPDTDEEPGTDDESLLEKNLANSNDVDHDDADALVNDSDKTNSTDEEDPEWQDVL</sequence>
<gene>
    <name evidence="2" type="ORF">L596_016490</name>
</gene>
<protein>
    <submittedName>
        <fullName evidence="2">Uncharacterized protein</fullName>
    </submittedName>
</protein>
<reference evidence="2 3" key="1">
    <citation type="journal article" date="2015" name="Genome Biol.">
        <title>Comparative genomics of Steinernema reveals deeply conserved gene regulatory networks.</title>
        <authorList>
            <person name="Dillman A.R."/>
            <person name="Macchietto M."/>
            <person name="Porter C.F."/>
            <person name="Rogers A."/>
            <person name="Williams B."/>
            <person name="Antoshechkin I."/>
            <person name="Lee M.M."/>
            <person name="Goodwin Z."/>
            <person name="Lu X."/>
            <person name="Lewis E.E."/>
            <person name="Goodrich-Blair H."/>
            <person name="Stock S.P."/>
            <person name="Adams B.J."/>
            <person name="Sternberg P.W."/>
            <person name="Mortazavi A."/>
        </authorList>
    </citation>
    <scope>NUCLEOTIDE SEQUENCE [LARGE SCALE GENOMIC DNA]</scope>
    <source>
        <strain evidence="2 3">ALL</strain>
    </source>
</reference>
<evidence type="ECO:0000313" key="3">
    <source>
        <dbReference type="Proteomes" id="UP000298663"/>
    </source>
</evidence>
<accession>A0A4U5NJ62</accession>
<evidence type="ECO:0000256" key="1">
    <source>
        <dbReference type="SAM" id="MobiDB-lite"/>
    </source>
</evidence>
<reference evidence="2 3" key="2">
    <citation type="journal article" date="2019" name="G3 (Bethesda)">
        <title>Hybrid Assembly of the Genome of the Entomopathogenic Nematode Steinernema carpocapsae Identifies the X-Chromosome.</title>
        <authorList>
            <person name="Serra L."/>
            <person name="Macchietto M."/>
            <person name="Macias-Munoz A."/>
            <person name="McGill C.J."/>
            <person name="Rodriguez I.M."/>
            <person name="Rodriguez B."/>
            <person name="Murad R."/>
            <person name="Mortazavi A."/>
        </authorList>
    </citation>
    <scope>NUCLEOTIDE SEQUENCE [LARGE SCALE GENOMIC DNA]</scope>
    <source>
        <strain evidence="2 3">ALL</strain>
    </source>
</reference>
<dbReference type="EMBL" id="AZBU02000004">
    <property type="protein sequence ID" value="TKR82813.1"/>
    <property type="molecule type" value="Genomic_DNA"/>
</dbReference>
<feature type="compositionally biased region" description="Acidic residues" evidence="1">
    <location>
        <begin position="39"/>
        <end position="51"/>
    </location>
</feature>
<proteinExistence type="predicted"/>
<feature type="compositionally biased region" description="Acidic residues" evidence="1">
    <location>
        <begin position="81"/>
        <end position="92"/>
    </location>
</feature>
<comment type="caution">
    <text evidence="2">The sequence shown here is derived from an EMBL/GenBank/DDBJ whole genome shotgun (WGS) entry which is preliminary data.</text>
</comment>
<dbReference type="Proteomes" id="UP000298663">
    <property type="component" value="Unassembled WGS sequence"/>
</dbReference>
<evidence type="ECO:0000313" key="2">
    <source>
        <dbReference type="EMBL" id="TKR82813.1"/>
    </source>
</evidence>
<name>A0A4U5NJ62_STECR</name>